<dbReference type="Gene3D" id="3.90.550.10">
    <property type="entry name" value="Spore Coat Polysaccharide Biosynthesis Protein SpsA, Chain A"/>
    <property type="match status" value="1"/>
</dbReference>
<feature type="transmembrane region" description="Helical" evidence="2">
    <location>
        <begin position="650"/>
        <end position="675"/>
    </location>
</feature>
<keyword evidence="2" id="KW-0472">Membrane</keyword>
<feature type="transmembrane region" description="Helical" evidence="2">
    <location>
        <begin position="620"/>
        <end position="643"/>
    </location>
</feature>
<feature type="transmembrane region" description="Helical" evidence="2">
    <location>
        <begin position="435"/>
        <end position="457"/>
    </location>
</feature>
<feature type="region of interest" description="Disordered" evidence="1">
    <location>
        <begin position="920"/>
        <end position="943"/>
    </location>
</feature>
<organism evidence="3 4">
    <name type="scientific">Antiquaquibacter soli</name>
    <dbReference type="NCBI Taxonomy" id="3064523"/>
    <lineage>
        <taxon>Bacteria</taxon>
        <taxon>Bacillati</taxon>
        <taxon>Actinomycetota</taxon>
        <taxon>Actinomycetes</taxon>
        <taxon>Micrococcales</taxon>
        <taxon>Microbacteriaceae</taxon>
        <taxon>Antiquaquibacter</taxon>
    </lineage>
</organism>
<dbReference type="Pfam" id="PF13641">
    <property type="entry name" value="Glyco_tranf_2_3"/>
    <property type="match status" value="1"/>
</dbReference>
<name>A0ABT9BJF0_9MICO</name>
<dbReference type="EC" id="2.4.-.-" evidence="3"/>
<keyword evidence="4" id="KW-1185">Reference proteome</keyword>
<feature type="transmembrane region" description="Helical" evidence="2">
    <location>
        <begin position="709"/>
        <end position="729"/>
    </location>
</feature>
<reference evidence="3 4" key="1">
    <citation type="submission" date="2023-07" db="EMBL/GenBank/DDBJ databases">
        <title>Protaetiibacter sp. nov WY-16 isolated from soil.</title>
        <authorList>
            <person name="Liu B."/>
            <person name="Wan Y."/>
        </authorList>
    </citation>
    <scope>NUCLEOTIDE SEQUENCE [LARGE SCALE GENOMIC DNA]</scope>
    <source>
        <strain evidence="3 4">WY-16</strain>
    </source>
</reference>
<dbReference type="InterPro" id="IPR050834">
    <property type="entry name" value="Glycosyltransf_2"/>
</dbReference>
<dbReference type="Proteomes" id="UP001241072">
    <property type="component" value="Unassembled WGS sequence"/>
</dbReference>
<gene>
    <name evidence="3" type="ORF">Q5716_02785</name>
</gene>
<dbReference type="SUPFAM" id="SSF53448">
    <property type="entry name" value="Nucleotide-diphospho-sugar transferases"/>
    <property type="match status" value="1"/>
</dbReference>
<feature type="transmembrane region" description="Helical" evidence="2">
    <location>
        <begin position="350"/>
        <end position="370"/>
    </location>
</feature>
<feature type="transmembrane region" description="Helical" evidence="2">
    <location>
        <begin position="477"/>
        <end position="503"/>
    </location>
</feature>
<dbReference type="PANTHER" id="PTHR43685:SF3">
    <property type="entry name" value="SLR2126 PROTEIN"/>
    <property type="match status" value="1"/>
</dbReference>
<keyword evidence="2" id="KW-1133">Transmembrane helix</keyword>
<protein>
    <submittedName>
        <fullName evidence="3">Glycosyltransferase</fullName>
        <ecNumber evidence="3">2.4.-.-</ecNumber>
    </submittedName>
</protein>
<accession>A0ABT9BJF0</accession>
<comment type="caution">
    <text evidence="3">The sequence shown here is derived from an EMBL/GenBank/DDBJ whole genome shotgun (WGS) entry which is preliminary data.</text>
</comment>
<feature type="transmembrane region" description="Helical" evidence="2">
    <location>
        <begin position="681"/>
        <end position="702"/>
    </location>
</feature>
<evidence type="ECO:0000313" key="4">
    <source>
        <dbReference type="Proteomes" id="UP001241072"/>
    </source>
</evidence>
<dbReference type="RefSeq" id="WP_305001561.1">
    <property type="nucleotide sequence ID" value="NZ_JAUQUB010000001.1"/>
</dbReference>
<keyword evidence="3" id="KW-0808">Transferase</keyword>
<feature type="transmembrane region" description="Helical" evidence="2">
    <location>
        <begin position="376"/>
        <end position="395"/>
    </location>
</feature>
<feature type="transmembrane region" description="Helical" evidence="2">
    <location>
        <begin position="509"/>
        <end position="539"/>
    </location>
</feature>
<dbReference type="InterPro" id="IPR029044">
    <property type="entry name" value="Nucleotide-diphossugar_trans"/>
</dbReference>
<proteinExistence type="predicted"/>
<keyword evidence="2" id="KW-0812">Transmembrane</keyword>
<evidence type="ECO:0000313" key="3">
    <source>
        <dbReference type="EMBL" id="MDO7881146.1"/>
    </source>
</evidence>
<feature type="transmembrane region" description="Helical" evidence="2">
    <location>
        <begin position="407"/>
        <end position="429"/>
    </location>
</feature>
<dbReference type="EMBL" id="JAUQUB010000001">
    <property type="protein sequence ID" value="MDO7881146.1"/>
    <property type="molecule type" value="Genomic_DNA"/>
</dbReference>
<sequence length="943" mass="96419">MQPRVTAVLVARNGADYLPRTLAAIAAQTRRPDSLLLVDSSSSDSTGSLLSDFGGAVITTPGRRSFGDAIAHALQVSGGGSAENDWLWLLGHDNAPEPGALAALLGAVEVAPSVAVAGPKLMRWDAADTIAAFGETITTFGRSVQLVSDELDQAQYDVQSDLLAVAAGGMLVRRSVWVALGGFDPGLPSVDAALDFCARTRLAGHRVVGVPAARVATAGPPELFGRRSLSAGAQNRVRRAAQLHRRLAWAPTIAVPLHWLTLVPLAVLRSLVHLVAKRPGSVGGELAAGIGAAFDGSVPSARRSIRRSRVLGWPAVDAFRMSTGQVRERRAQERAAAAVAFSGHREGPGFFGGGGAWVVLVALVIGLIAFGRFLGVGALSGGGLVPLSSTVAELWSHVGYGWHDIGLGFLGAADPFAVVLAVLGSITFWSPSFSIVLLYLAALPLAALGAWWCAAAFSRRGWGPSVAAIAWALAPPFLASLAGGHLGAVIAHILLPTLVLAIVRAARSWAMAAVAALLFAAVAASAPVLVPALAVMLVAWMLARPRGIPRLLGIPIPAAALFAPLVVDQLGRGSWLALLAEPGVPVLQAAPSGWQLALGAPTGQLHGWDALLAPLGLPGLVPHVAVLVLLAPLAVLSLLSLFLPGSTRSIPILLVALLGFATAVASTHIAVTLVGSQATPIWAGAGLSLYWLGLVGGAVVALDALGSRAGVPAWVAGLALVAVAVPAVVSGSSGSTAVVESSGRLLPAFVTAEASSRPDLGTLELRAEPDGGLAVTLHRGVGTTLDEQSTLAATATELTDDDVRLAQLAGNLASRSGFDIAAELDALQIAFVVLPAPAATEEAEATQLRTAESLDGNRLLTPVGATSAGYLWAFEGLAEGEAPSGPRPTDSPWGLGILIGQGIVFGLTLLLAIPTTRRRRVRSARGSDSDESESASGEEAVDD</sequence>
<dbReference type="PANTHER" id="PTHR43685">
    <property type="entry name" value="GLYCOSYLTRANSFERASE"/>
    <property type="match status" value="1"/>
</dbReference>
<evidence type="ECO:0000256" key="1">
    <source>
        <dbReference type="SAM" id="MobiDB-lite"/>
    </source>
</evidence>
<feature type="transmembrane region" description="Helical" evidence="2">
    <location>
        <begin position="893"/>
        <end position="913"/>
    </location>
</feature>
<feature type="compositionally biased region" description="Low complexity" evidence="1">
    <location>
        <begin position="934"/>
        <end position="943"/>
    </location>
</feature>
<keyword evidence="3" id="KW-0328">Glycosyltransferase</keyword>
<dbReference type="GO" id="GO:0016757">
    <property type="term" value="F:glycosyltransferase activity"/>
    <property type="evidence" value="ECO:0007669"/>
    <property type="project" value="UniProtKB-KW"/>
</dbReference>
<evidence type="ECO:0000256" key="2">
    <source>
        <dbReference type="SAM" id="Phobius"/>
    </source>
</evidence>